<keyword evidence="2 6" id="KW-0812">Transmembrane</keyword>
<evidence type="ECO:0000313" key="8">
    <source>
        <dbReference type="Proteomes" id="UP000196878"/>
    </source>
</evidence>
<dbReference type="EMBL" id="NIPW01000011">
    <property type="protein sequence ID" value="OWJ78472.1"/>
    <property type="molecule type" value="Genomic_DNA"/>
</dbReference>
<reference evidence="7 8" key="1">
    <citation type="submission" date="2016-12" db="EMBL/GenBank/DDBJ databases">
        <title>Comparison of Traditional DNA-DNA Hybridization with In Silico Genomic Analysis.</title>
        <authorList>
            <person name="Nicholson A.C."/>
            <person name="Humrighouse B.W."/>
            <person name="Graziano J."/>
            <person name="Lasker B."/>
            <person name="Whitney A.M."/>
            <person name="Mcquiston J.R."/>
        </authorList>
    </citation>
    <scope>NUCLEOTIDE SEQUENCE [LARGE SCALE GENOMIC DNA]</scope>
    <source>
        <strain evidence="7 8">H2240</strain>
    </source>
</reference>
<keyword evidence="6" id="KW-0997">Cell inner membrane</keyword>
<comment type="pathway">
    <text evidence="6">Cell wall biogenesis; peptidoglycan biosynthesis.</text>
</comment>
<feature type="transmembrane region" description="Helical" evidence="6">
    <location>
        <begin position="352"/>
        <end position="370"/>
    </location>
</feature>
<feature type="transmembrane region" description="Helical" evidence="6">
    <location>
        <begin position="20"/>
        <end position="44"/>
    </location>
</feature>
<dbReference type="InterPro" id="IPR001182">
    <property type="entry name" value="FtsW/RodA"/>
</dbReference>
<dbReference type="GO" id="GO:0008360">
    <property type="term" value="P:regulation of cell shape"/>
    <property type="evidence" value="ECO:0007669"/>
    <property type="project" value="UniProtKB-KW"/>
</dbReference>
<keyword evidence="3 6" id="KW-0133">Cell shape</keyword>
<keyword evidence="5 6" id="KW-0472">Membrane</keyword>
<dbReference type="GO" id="GO:0071555">
    <property type="term" value="P:cell wall organization"/>
    <property type="evidence" value="ECO:0007669"/>
    <property type="project" value="UniProtKB-KW"/>
</dbReference>
<keyword evidence="6" id="KW-1003">Cell membrane</keyword>
<evidence type="ECO:0000256" key="1">
    <source>
        <dbReference type="ARBA" id="ARBA00004141"/>
    </source>
</evidence>
<proteinExistence type="inferred from homology"/>
<dbReference type="HAMAP" id="MF_02079">
    <property type="entry name" value="PGT_RodA"/>
    <property type="match status" value="1"/>
</dbReference>
<feature type="transmembrane region" description="Helical" evidence="6">
    <location>
        <begin position="111"/>
        <end position="134"/>
    </location>
</feature>
<dbReference type="GO" id="GO:0051301">
    <property type="term" value="P:cell division"/>
    <property type="evidence" value="ECO:0007669"/>
    <property type="project" value="InterPro"/>
</dbReference>
<keyword evidence="4 6" id="KW-1133">Transmembrane helix</keyword>
<feature type="transmembrane region" description="Helical" evidence="6">
    <location>
        <begin position="175"/>
        <end position="207"/>
    </location>
</feature>
<keyword evidence="6" id="KW-0961">Cell wall biogenesis/degradation</keyword>
<keyword evidence="8" id="KW-1185">Reference proteome</keyword>
<dbReference type="Pfam" id="PF01098">
    <property type="entry name" value="FTSW_RODA_SPOVE"/>
    <property type="match status" value="1"/>
</dbReference>
<dbReference type="OrthoDB" id="9768187at2"/>
<name>A0A212AC62_9RHOB</name>
<gene>
    <name evidence="6" type="primary">mrdB</name>
    <name evidence="6" type="synonym">rodA</name>
    <name evidence="7" type="ORF">CDV49_08540</name>
</gene>
<evidence type="ECO:0000256" key="6">
    <source>
        <dbReference type="HAMAP-Rule" id="MF_02079"/>
    </source>
</evidence>
<protein>
    <recommendedName>
        <fullName evidence="6">Peptidoglycan glycosyltransferase MrdB</fullName>
        <shortName evidence="6">PGT</shortName>
        <ecNumber evidence="6">2.4.99.28</ecNumber>
    </recommendedName>
    <alternativeName>
        <fullName evidence="6">Cell elongation protein RodA</fullName>
    </alternativeName>
    <alternativeName>
        <fullName evidence="6">Cell wall polymerase</fullName>
    </alternativeName>
    <alternativeName>
        <fullName evidence="6">Peptidoglycan polymerase</fullName>
        <shortName evidence="6">PG polymerase</shortName>
    </alternativeName>
</protein>
<keyword evidence="6" id="KW-0573">Peptidoglycan synthesis</keyword>
<comment type="function">
    <text evidence="6">Peptidoglycan polymerase that is essential for cell wall elongation.</text>
</comment>
<dbReference type="GO" id="GO:0015648">
    <property type="term" value="F:lipid-linked peptidoglycan transporter activity"/>
    <property type="evidence" value="ECO:0007669"/>
    <property type="project" value="TreeGrafter"/>
</dbReference>
<feature type="transmembrane region" description="Helical" evidence="6">
    <location>
        <begin position="56"/>
        <end position="76"/>
    </location>
</feature>
<evidence type="ECO:0000256" key="4">
    <source>
        <dbReference type="ARBA" id="ARBA00022989"/>
    </source>
</evidence>
<dbReference type="AlphaFoldDB" id="A0A212AC62"/>
<comment type="subcellular location">
    <subcellularLocation>
        <location evidence="6">Cell inner membrane</location>
        <topology evidence="6">Multi-pass membrane protein</topology>
    </subcellularLocation>
    <subcellularLocation>
        <location evidence="1">Membrane</location>
        <topology evidence="1">Multi-pass membrane protein</topology>
    </subcellularLocation>
</comment>
<evidence type="ECO:0000256" key="5">
    <source>
        <dbReference type="ARBA" id="ARBA00023136"/>
    </source>
</evidence>
<comment type="caution">
    <text evidence="7">The sequence shown here is derived from an EMBL/GenBank/DDBJ whole genome shotgun (WGS) entry which is preliminary data.</text>
</comment>
<organism evidence="7 8">
    <name type="scientific">Haematobacter genomosp. 1</name>
    <dbReference type="NCBI Taxonomy" id="366618"/>
    <lineage>
        <taxon>Bacteria</taxon>
        <taxon>Pseudomonadati</taxon>
        <taxon>Pseudomonadota</taxon>
        <taxon>Alphaproteobacteria</taxon>
        <taxon>Rhodobacterales</taxon>
        <taxon>Paracoccaceae</taxon>
        <taxon>Haematobacter</taxon>
    </lineage>
</organism>
<feature type="transmembrane region" description="Helical" evidence="6">
    <location>
        <begin position="146"/>
        <end position="163"/>
    </location>
</feature>
<dbReference type="EC" id="2.4.99.28" evidence="6"/>
<comment type="catalytic activity">
    <reaction evidence="6">
        <text>[GlcNAc-(1-&gt;4)-Mur2Ac(oyl-L-Ala-gamma-D-Glu-L-Lys-D-Ala-D-Ala)](n)-di-trans,octa-cis-undecaprenyl diphosphate + beta-D-GlcNAc-(1-&gt;4)-Mur2Ac(oyl-L-Ala-gamma-D-Glu-L-Lys-D-Ala-D-Ala)-di-trans,octa-cis-undecaprenyl diphosphate = [GlcNAc-(1-&gt;4)-Mur2Ac(oyl-L-Ala-gamma-D-Glu-L-Lys-D-Ala-D-Ala)](n+1)-di-trans,octa-cis-undecaprenyl diphosphate + di-trans,octa-cis-undecaprenyl diphosphate + H(+)</text>
        <dbReference type="Rhea" id="RHEA:23708"/>
        <dbReference type="Rhea" id="RHEA-COMP:9602"/>
        <dbReference type="Rhea" id="RHEA-COMP:9603"/>
        <dbReference type="ChEBI" id="CHEBI:15378"/>
        <dbReference type="ChEBI" id="CHEBI:58405"/>
        <dbReference type="ChEBI" id="CHEBI:60033"/>
        <dbReference type="ChEBI" id="CHEBI:78435"/>
        <dbReference type="EC" id="2.4.99.28"/>
    </reaction>
</comment>
<evidence type="ECO:0000256" key="2">
    <source>
        <dbReference type="ARBA" id="ARBA00022692"/>
    </source>
</evidence>
<keyword evidence="6" id="KW-0328">Glycosyltransferase</keyword>
<dbReference type="InterPro" id="IPR011923">
    <property type="entry name" value="RodA/MrdB"/>
</dbReference>
<sequence>MTYLASNLKQVPTGLRKFLHINWPLVVLISAICSMGFLMLYSVAGGSLHPWAEPQMMRFGLGIVIMFLVGFVPIWLWRNLSGAVYMAAFLMLVYVELFGHTGMGATRWINLGFMMVQPSEIMKIAMIMLLAAYYDWLDVRKVSRPLWVLIPLLIIVLPTVLVLKQPDLGTSTMLIAGGGLLMFAAGVSWIYFAVVIGLVVGAVALVLNSRGTPWQLLHDYQFRRIDTFLDPSNDPLGAGYHITQAKIALGSGGWAGRGFMEGTQSRLNFLPEKHTDFIFTSLAEELGFVGGMSLLTLYALLLFFTMSSGVTNKDRYGSLLTIGIAGTLFIYITVNMSMVMGLAPAKGAPLPFVSYGGTVMLVLLWAYGLVQSAHIHKPR</sequence>
<dbReference type="UniPathway" id="UPA00219"/>
<feature type="transmembrane region" description="Helical" evidence="6">
    <location>
        <begin position="286"/>
        <end position="304"/>
    </location>
</feature>
<dbReference type="PANTHER" id="PTHR30474:SF1">
    <property type="entry name" value="PEPTIDOGLYCAN GLYCOSYLTRANSFERASE MRDB"/>
    <property type="match status" value="1"/>
</dbReference>
<dbReference type="GO" id="GO:0009252">
    <property type="term" value="P:peptidoglycan biosynthetic process"/>
    <property type="evidence" value="ECO:0007669"/>
    <property type="project" value="UniProtKB-UniRule"/>
</dbReference>
<keyword evidence="6" id="KW-0808">Transferase</keyword>
<dbReference type="RefSeq" id="WP_088215130.1">
    <property type="nucleotide sequence ID" value="NZ_NIPW01000011.1"/>
</dbReference>
<accession>A0A212AC62</accession>
<evidence type="ECO:0000256" key="3">
    <source>
        <dbReference type="ARBA" id="ARBA00022960"/>
    </source>
</evidence>
<feature type="transmembrane region" description="Helical" evidence="6">
    <location>
        <begin position="82"/>
        <end position="99"/>
    </location>
</feature>
<evidence type="ECO:0000313" key="7">
    <source>
        <dbReference type="EMBL" id="OWJ78472.1"/>
    </source>
</evidence>
<dbReference type="GO" id="GO:0032153">
    <property type="term" value="C:cell division site"/>
    <property type="evidence" value="ECO:0007669"/>
    <property type="project" value="TreeGrafter"/>
</dbReference>
<comment type="similarity">
    <text evidence="6">Belongs to the SEDS family. MrdB/RodA subfamily.</text>
</comment>
<feature type="transmembrane region" description="Helical" evidence="6">
    <location>
        <begin position="316"/>
        <end position="340"/>
    </location>
</feature>
<dbReference type="GO" id="GO:0008955">
    <property type="term" value="F:peptidoglycan glycosyltransferase activity"/>
    <property type="evidence" value="ECO:0007669"/>
    <property type="project" value="UniProtKB-UniRule"/>
</dbReference>
<dbReference type="PANTHER" id="PTHR30474">
    <property type="entry name" value="CELL CYCLE PROTEIN"/>
    <property type="match status" value="1"/>
</dbReference>
<dbReference type="Proteomes" id="UP000196878">
    <property type="component" value="Unassembled WGS sequence"/>
</dbReference>
<dbReference type="GO" id="GO:0005886">
    <property type="term" value="C:plasma membrane"/>
    <property type="evidence" value="ECO:0007669"/>
    <property type="project" value="UniProtKB-SubCell"/>
</dbReference>
<dbReference type="NCBIfam" id="TIGR02210">
    <property type="entry name" value="rodA_shape"/>
    <property type="match status" value="1"/>
</dbReference>